<accession>A0A285J3F0</accession>
<dbReference type="Gene3D" id="1.10.10.10">
    <property type="entry name" value="Winged helix-like DNA-binding domain superfamily/Winged helix DNA-binding domain"/>
    <property type="match status" value="1"/>
</dbReference>
<feature type="region of interest" description="Disordered" evidence="2">
    <location>
        <begin position="1"/>
        <end position="22"/>
    </location>
</feature>
<dbReference type="AlphaFoldDB" id="A0A285J3F0"/>
<keyword evidence="1" id="KW-0238">DNA-binding</keyword>
<dbReference type="Pfam" id="PF00196">
    <property type="entry name" value="GerE"/>
    <property type="match status" value="1"/>
</dbReference>
<dbReference type="PANTHER" id="PTHR43214">
    <property type="entry name" value="TWO-COMPONENT RESPONSE REGULATOR"/>
    <property type="match status" value="1"/>
</dbReference>
<dbReference type="GO" id="GO:0006355">
    <property type="term" value="P:regulation of DNA-templated transcription"/>
    <property type="evidence" value="ECO:0007669"/>
    <property type="project" value="InterPro"/>
</dbReference>
<dbReference type="SUPFAM" id="SSF52540">
    <property type="entry name" value="P-loop containing nucleoside triphosphate hydrolases"/>
    <property type="match status" value="1"/>
</dbReference>
<dbReference type="PANTHER" id="PTHR43214:SF42">
    <property type="entry name" value="TRANSCRIPTIONAL REGULATORY PROTEIN DESR"/>
    <property type="match status" value="1"/>
</dbReference>
<dbReference type="Proteomes" id="UP000219612">
    <property type="component" value="Unassembled WGS sequence"/>
</dbReference>
<dbReference type="EMBL" id="OBDY01000014">
    <property type="protein sequence ID" value="SNY53651.1"/>
    <property type="molecule type" value="Genomic_DNA"/>
</dbReference>
<evidence type="ECO:0000256" key="1">
    <source>
        <dbReference type="ARBA" id="ARBA00023125"/>
    </source>
</evidence>
<dbReference type="GO" id="GO:0003677">
    <property type="term" value="F:DNA binding"/>
    <property type="evidence" value="ECO:0007669"/>
    <property type="project" value="UniProtKB-KW"/>
</dbReference>
<name>A0A285J3F0_9ACTN</name>
<dbReference type="PROSITE" id="PS00622">
    <property type="entry name" value="HTH_LUXR_1"/>
    <property type="match status" value="1"/>
</dbReference>
<evidence type="ECO:0000313" key="5">
    <source>
        <dbReference type="Proteomes" id="UP000219612"/>
    </source>
</evidence>
<evidence type="ECO:0000259" key="3">
    <source>
        <dbReference type="PROSITE" id="PS50043"/>
    </source>
</evidence>
<feature type="domain" description="HTH luxR-type" evidence="3">
    <location>
        <begin position="826"/>
        <end position="890"/>
    </location>
</feature>
<reference evidence="4 5" key="1">
    <citation type="submission" date="2017-09" db="EMBL/GenBank/DDBJ databases">
        <authorList>
            <person name="Ehlers B."/>
            <person name="Leendertz F.H."/>
        </authorList>
    </citation>
    <scope>NUCLEOTIDE SEQUENCE [LARGE SCALE GENOMIC DNA]</scope>
    <source>
        <strain evidence="4 5">CGMCC 4.6857</strain>
    </source>
</reference>
<protein>
    <submittedName>
        <fullName evidence="4">Regulatory protein, luxR family</fullName>
    </submittedName>
</protein>
<proteinExistence type="predicted"/>
<evidence type="ECO:0000256" key="2">
    <source>
        <dbReference type="SAM" id="MobiDB-lite"/>
    </source>
</evidence>
<dbReference type="OrthoDB" id="3279064at2"/>
<dbReference type="SMART" id="SM00421">
    <property type="entry name" value="HTH_LUXR"/>
    <property type="match status" value="1"/>
</dbReference>
<dbReference type="CDD" id="cd06170">
    <property type="entry name" value="LuxR_C_like"/>
    <property type="match status" value="1"/>
</dbReference>
<organism evidence="4 5">
    <name type="scientific">Paractinoplanes atraurantiacus</name>
    <dbReference type="NCBI Taxonomy" id="1036182"/>
    <lineage>
        <taxon>Bacteria</taxon>
        <taxon>Bacillati</taxon>
        <taxon>Actinomycetota</taxon>
        <taxon>Actinomycetes</taxon>
        <taxon>Micromonosporales</taxon>
        <taxon>Micromonosporaceae</taxon>
        <taxon>Paractinoplanes</taxon>
    </lineage>
</organism>
<dbReference type="PRINTS" id="PR00038">
    <property type="entry name" value="HTHLUXR"/>
</dbReference>
<dbReference type="RefSeq" id="WP_097323200.1">
    <property type="nucleotide sequence ID" value="NZ_OBDY01000014.1"/>
</dbReference>
<dbReference type="InterPro" id="IPR027417">
    <property type="entry name" value="P-loop_NTPase"/>
</dbReference>
<dbReference type="InterPro" id="IPR000792">
    <property type="entry name" value="Tscrpt_reg_LuxR_C"/>
</dbReference>
<dbReference type="InterPro" id="IPR039420">
    <property type="entry name" value="WalR-like"/>
</dbReference>
<dbReference type="InterPro" id="IPR036388">
    <property type="entry name" value="WH-like_DNA-bd_sf"/>
</dbReference>
<dbReference type="SUPFAM" id="SSF46894">
    <property type="entry name" value="C-terminal effector domain of the bipartite response regulators"/>
    <property type="match status" value="1"/>
</dbReference>
<gene>
    <name evidence="4" type="ORF">SAMN05421748_114115</name>
</gene>
<dbReference type="InterPro" id="IPR016032">
    <property type="entry name" value="Sig_transdc_resp-reg_C-effctor"/>
</dbReference>
<dbReference type="PROSITE" id="PS50043">
    <property type="entry name" value="HTH_LUXR_2"/>
    <property type="match status" value="1"/>
</dbReference>
<keyword evidence="5" id="KW-1185">Reference proteome</keyword>
<evidence type="ECO:0000313" key="4">
    <source>
        <dbReference type="EMBL" id="SNY53651.1"/>
    </source>
</evidence>
<sequence>MSTATRNREHQRAEDRPESLVGRRAERHRIDRLLAGEEESVLVVTAEPGGGRSALLRYGAAVGERAGRRVIAASGHDRLRAVLSVLDGGAGLDELPAAPLRMAALNLIDRAARNTPILAVMDDVTGADAEAIAVLLFAARRLPPRAFVLLVAAADRVPLPPGLYGAPRCLVQPLNDVEAGLLLDRQPLPPAGRLREEIVRRAGGNPLALIELTRGAGIPSTGRAWLQITGRAATTFAGAVEDLPVATRRVLLYAAAGTEEGLEIVLAAAGADLADCRPAEQARLLAINGDEVKFPSPMVPTVVYLGAHEADRRSAHARIAAQLPAGSGRRTWHLAKAAAGAVDEELAVALERAAAGATAEQRYFVAAEMLQIAAETSPESGAAIVRYTAAAAEAARGGYLSWCEELFQRVVTLTDDHHAIAAAAAGIGANLVTDPPAQTFGLVERLLSVGLRDRFVVSTLASLSAGAVLVNGDAGELPALRRVVELAREPEVAGWESDPLLALAWAVADPAGWPGRYGSLAESPLMRPVDGPAELIRLIQVGCLAWLLDELPTAVGHLRRAVAVLLATDTLLWAPSVVFPFIEALLEAGLWDEAGTASDQTTKVLAGTHFERMTDAAAAQRITLLVRRGRLEEARERLGQFGDPSTYADRMSRCLGHRAAGQLAAAEGDHTTATGHFLAMFDPDGRPVHWLIAPRPLAELAYSAVECGQAEAARSRIRAWARTADTAAARNRRALEHAYALLGPETEAVDRLGALVADPSGRDRPYEYAVAQVHYARALRGRRRYVEARPVLAEAVEALTRIGEGPVSAAAQELLRATGVRPAGGDAAAFTQLSAQQRQITQLAAQGLSNQEIGNRMGLSPRTIMSHLYHIFPKLGVVRRGQLRDMVPAR</sequence>